<dbReference type="EMBL" id="AP022871">
    <property type="protein sequence ID" value="BCB86636.1"/>
    <property type="molecule type" value="Genomic_DNA"/>
</dbReference>
<feature type="compositionally biased region" description="Basic and acidic residues" evidence="1">
    <location>
        <begin position="73"/>
        <end position="82"/>
    </location>
</feature>
<name>A0A6F8YKP4_9ACTN</name>
<protein>
    <submittedName>
        <fullName evidence="2">Uncharacterized protein</fullName>
    </submittedName>
</protein>
<feature type="compositionally biased region" description="Polar residues" evidence="1">
    <location>
        <begin position="15"/>
        <end position="24"/>
    </location>
</feature>
<reference evidence="2 3" key="1">
    <citation type="submission" date="2020-03" db="EMBL/GenBank/DDBJ databases">
        <title>Whole genome shotgun sequence of Phytohabitans suffuscus NBRC 105367.</title>
        <authorList>
            <person name="Komaki H."/>
            <person name="Tamura T."/>
        </authorList>
    </citation>
    <scope>NUCLEOTIDE SEQUENCE [LARGE SCALE GENOMIC DNA]</scope>
    <source>
        <strain evidence="2 3">NBRC 105367</strain>
    </source>
</reference>
<proteinExistence type="predicted"/>
<sequence length="121" mass="12365">MGERRTAGAAGAPMQTASRATNVFSDLRGGPGSGAGGSQDLSVEIGQPQSPIVDRLKPGVPKRSRNQGRGHAMRSEVTERFRSGRQSLWAARVRGPRLGAGGSGSGLAGGAGWGWVVNRGG</sequence>
<organism evidence="2 3">
    <name type="scientific">Phytohabitans suffuscus</name>
    <dbReference type="NCBI Taxonomy" id="624315"/>
    <lineage>
        <taxon>Bacteria</taxon>
        <taxon>Bacillati</taxon>
        <taxon>Actinomycetota</taxon>
        <taxon>Actinomycetes</taxon>
        <taxon>Micromonosporales</taxon>
        <taxon>Micromonosporaceae</taxon>
    </lineage>
</organism>
<gene>
    <name evidence="2" type="ORF">Psuf_039490</name>
</gene>
<feature type="region of interest" description="Disordered" evidence="1">
    <location>
        <begin position="1"/>
        <end position="83"/>
    </location>
</feature>
<evidence type="ECO:0000313" key="2">
    <source>
        <dbReference type="EMBL" id="BCB86636.1"/>
    </source>
</evidence>
<feature type="compositionally biased region" description="Basic residues" evidence="1">
    <location>
        <begin position="60"/>
        <end position="72"/>
    </location>
</feature>
<evidence type="ECO:0000313" key="3">
    <source>
        <dbReference type="Proteomes" id="UP000503011"/>
    </source>
</evidence>
<evidence type="ECO:0000256" key="1">
    <source>
        <dbReference type="SAM" id="MobiDB-lite"/>
    </source>
</evidence>
<reference evidence="2 3" key="2">
    <citation type="submission" date="2020-03" db="EMBL/GenBank/DDBJ databases">
        <authorList>
            <person name="Ichikawa N."/>
            <person name="Kimura A."/>
            <person name="Kitahashi Y."/>
            <person name="Uohara A."/>
        </authorList>
    </citation>
    <scope>NUCLEOTIDE SEQUENCE [LARGE SCALE GENOMIC DNA]</scope>
    <source>
        <strain evidence="2 3">NBRC 105367</strain>
    </source>
</reference>
<accession>A0A6F8YKP4</accession>
<dbReference type="KEGG" id="psuu:Psuf_039490"/>
<keyword evidence="3" id="KW-1185">Reference proteome</keyword>
<dbReference type="AlphaFoldDB" id="A0A6F8YKP4"/>
<dbReference type="Proteomes" id="UP000503011">
    <property type="component" value="Chromosome"/>
</dbReference>